<dbReference type="GeneID" id="99772316"/>
<dbReference type="SUPFAM" id="SSF55729">
    <property type="entry name" value="Acyl-CoA N-acyltransferases (Nat)"/>
    <property type="match status" value="1"/>
</dbReference>
<organism evidence="2 3">
    <name type="scientific">Brevibacterium casei CIP 102111</name>
    <dbReference type="NCBI Taxonomy" id="1255625"/>
    <lineage>
        <taxon>Bacteria</taxon>
        <taxon>Bacillati</taxon>
        <taxon>Actinomycetota</taxon>
        <taxon>Actinomycetes</taxon>
        <taxon>Micrococcales</taxon>
        <taxon>Brevibacteriaceae</taxon>
        <taxon>Brevibacterium</taxon>
    </lineage>
</organism>
<feature type="domain" description="N-acetyltransferase" evidence="1">
    <location>
        <begin position="10"/>
        <end position="174"/>
    </location>
</feature>
<dbReference type="Proteomes" id="UP000234333">
    <property type="component" value="Unassembled WGS sequence"/>
</dbReference>
<evidence type="ECO:0000313" key="2">
    <source>
        <dbReference type="EMBL" id="SMX90985.1"/>
    </source>
</evidence>
<dbReference type="InterPro" id="IPR000182">
    <property type="entry name" value="GNAT_dom"/>
</dbReference>
<evidence type="ECO:0000259" key="1">
    <source>
        <dbReference type="PROSITE" id="PS51186"/>
    </source>
</evidence>
<evidence type="ECO:0000313" key="3">
    <source>
        <dbReference type="Proteomes" id="UP000234333"/>
    </source>
</evidence>
<dbReference type="Gene3D" id="3.40.630.30">
    <property type="match status" value="1"/>
</dbReference>
<dbReference type="PANTHER" id="PTHR43792:SF1">
    <property type="entry name" value="N-ACETYLTRANSFERASE DOMAIN-CONTAINING PROTEIN"/>
    <property type="match status" value="1"/>
</dbReference>
<dbReference type="Pfam" id="PF13302">
    <property type="entry name" value="Acetyltransf_3"/>
    <property type="match status" value="1"/>
</dbReference>
<protein>
    <submittedName>
        <fullName evidence="2">Protein N-acetyltransferase, RimJ/RimL family</fullName>
    </submittedName>
</protein>
<accession>A0A2H1JTX8</accession>
<dbReference type="PROSITE" id="PS51186">
    <property type="entry name" value="GNAT"/>
    <property type="match status" value="1"/>
</dbReference>
<keyword evidence="2" id="KW-0808">Transferase</keyword>
<gene>
    <name evidence="2" type="ORF">BC102111_02575</name>
</gene>
<sequence>MAEELLTARLRLRRLVPGDAAVVRRLWSERDPRVPARRRLDDRGHPTVAELAESLADRGSETEDSTLGLMALETRATAEFVGYCGTVIGGASRAEPEIAFEIAAEFQGLGYATEAAHAIVQVARAAGTARLWASVREWNAPSFRVLEKVGFVDSSVRTPDTVHGDSIWWSMDLCPGQQDRGR</sequence>
<name>A0A2H1JTX8_9MICO</name>
<dbReference type="RefSeq" id="WP_101624537.1">
    <property type="nucleotide sequence ID" value="NZ_FXZC01000005.1"/>
</dbReference>
<dbReference type="PANTHER" id="PTHR43792">
    <property type="entry name" value="GNAT FAMILY, PUTATIVE (AFU_ORTHOLOGUE AFUA_3G00765)-RELATED-RELATED"/>
    <property type="match status" value="1"/>
</dbReference>
<reference evidence="2 3" key="1">
    <citation type="submission" date="2017-03" db="EMBL/GenBank/DDBJ databases">
        <authorList>
            <person name="Afonso C.L."/>
            <person name="Miller P.J."/>
            <person name="Scott M.A."/>
            <person name="Spackman E."/>
            <person name="Goraichik I."/>
            <person name="Dimitrov K.M."/>
            <person name="Suarez D.L."/>
            <person name="Swayne D.E."/>
        </authorList>
    </citation>
    <scope>NUCLEOTIDE SEQUENCE [LARGE SCALE GENOMIC DNA]</scope>
    <source>
        <strain evidence="2 3">CIP 102111</strain>
    </source>
</reference>
<dbReference type="CDD" id="cd04301">
    <property type="entry name" value="NAT_SF"/>
    <property type="match status" value="1"/>
</dbReference>
<dbReference type="InterPro" id="IPR051531">
    <property type="entry name" value="N-acetyltransferase"/>
</dbReference>
<dbReference type="InterPro" id="IPR016181">
    <property type="entry name" value="Acyl_CoA_acyltransferase"/>
</dbReference>
<proteinExistence type="predicted"/>
<dbReference type="EMBL" id="FXZC01000005">
    <property type="protein sequence ID" value="SMX90985.1"/>
    <property type="molecule type" value="Genomic_DNA"/>
</dbReference>
<dbReference type="AlphaFoldDB" id="A0A2H1JTX8"/>
<dbReference type="GO" id="GO:0016747">
    <property type="term" value="F:acyltransferase activity, transferring groups other than amino-acyl groups"/>
    <property type="evidence" value="ECO:0007669"/>
    <property type="project" value="InterPro"/>
</dbReference>